<reference evidence="2" key="2">
    <citation type="submission" date="2021-04" db="EMBL/GenBank/DDBJ databases">
        <authorList>
            <person name="Podell S."/>
        </authorList>
    </citation>
    <scope>NUCLEOTIDE SEQUENCE</scope>
    <source>
        <strain evidence="2">Hildebrandi</strain>
    </source>
</reference>
<reference evidence="2" key="1">
    <citation type="journal article" date="2021" name="Sci. Rep.">
        <title>Diploid genomic architecture of Nitzschia inconspicua, an elite biomass production diatom.</title>
        <authorList>
            <person name="Oliver A."/>
            <person name="Podell S."/>
            <person name="Pinowska A."/>
            <person name="Traller J.C."/>
            <person name="Smith S.R."/>
            <person name="McClure R."/>
            <person name="Beliaev A."/>
            <person name="Bohutskyi P."/>
            <person name="Hill E.A."/>
            <person name="Rabines A."/>
            <person name="Zheng H."/>
            <person name="Allen L.Z."/>
            <person name="Kuo A."/>
            <person name="Grigoriev I.V."/>
            <person name="Allen A.E."/>
            <person name="Hazlebeck D."/>
            <person name="Allen E.E."/>
        </authorList>
    </citation>
    <scope>NUCLEOTIDE SEQUENCE</scope>
    <source>
        <strain evidence="2">Hildebrandi</strain>
    </source>
</reference>
<proteinExistence type="predicted"/>
<evidence type="ECO:0000256" key="1">
    <source>
        <dbReference type="SAM" id="MobiDB-lite"/>
    </source>
</evidence>
<dbReference type="Proteomes" id="UP000693970">
    <property type="component" value="Unassembled WGS sequence"/>
</dbReference>
<dbReference type="OrthoDB" id="48858at2759"/>
<feature type="region of interest" description="Disordered" evidence="1">
    <location>
        <begin position="142"/>
        <end position="161"/>
    </location>
</feature>
<dbReference type="AlphaFoldDB" id="A0A9K3Q1B2"/>
<accession>A0A9K3Q1B2</accession>
<feature type="compositionally biased region" description="Acidic residues" evidence="1">
    <location>
        <begin position="145"/>
        <end position="161"/>
    </location>
</feature>
<protein>
    <submittedName>
        <fullName evidence="2">Uncharacterized protein</fullName>
    </submittedName>
</protein>
<organism evidence="2 3">
    <name type="scientific">Nitzschia inconspicua</name>
    <dbReference type="NCBI Taxonomy" id="303405"/>
    <lineage>
        <taxon>Eukaryota</taxon>
        <taxon>Sar</taxon>
        <taxon>Stramenopiles</taxon>
        <taxon>Ochrophyta</taxon>
        <taxon>Bacillariophyta</taxon>
        <taxon>Bacillariophyceae</taxon>
        <taxon>Bacillariophycidae</taxon>
        <taxon>Bacillariales</taxon>
        <taxon>Bacillariaceae</taxon>
        <taxon>Nitzschia</taxon>
    </lineage>
</organism>
<gene>
    <name evidence="2" type="ORF">IV203_030525</name>
</gene>
<keyword evidence="3" id="KW-1185">Reference proteome</keyword>
<name>A0A9K3Q1B2_9STRA</name>
<evidence type="ECO:0000313" key="2">
    <source>
        <dbReference type="EMBL" id="KAG7367782.1"/>
    </source>
</evidence>
<evidence type="ECO:0000313" key="3">
    <source>
        <dbReference type="Proteomes" id="UP000693970"/>
    </source>
</evidence>
<comment type="caution">
    <text evidence="2">The sequence shown here is derived from an EMBL/GenBank/DDBJ whole genome shotgun (WGS) entry which is preliminary data.</text>
</comment>
<sequence length="161" mass="18797">MTLTRRGSTVSCSIPITHNQSSMRRTASETQLYEDEVEADYKDYLFYSRVVNGILSQHDDPSLLKQETQQCLQNIVRARHDDNNIIINDNHNDPMEQPHQHYYYATSNNHSNGSILHQQHEQLQQQQRPHRMLRFTTQALSLAEGEAEEDEEEEGIFDLEL</sequence>
<dbReference type="EMBL" id="JAGRRH010000006">
    <property type="protein sequence ID" value="KAG7367782.1"/>
    <property type="molecule type" value="Genomic_DNA"/>
</dbReference>